<evidence type="ECO:0000313" key="4">
    <source>
        <dbReference type="Proteomes" id="UP000184522"/>
    </source>
</evidence>
<dbReference type="PROSITE" id="PS51257">
    <property type="entry name" value="PROKAR_LIPOPROTEIN"/>
    <property type="match status" value="1"/>
</dbReference>
<evidence type="ECO:0000256" key="2">
    <source>
        <dbReference type="SAM" id="Phobius"/>
    </source>
</evidence>
<dbReference type="Proteomes" id="UP000184522">
    <property type="component" value="Unassembled WGS sequence"/>
</dbReference>
<name>A0A1M5NPE1_9FLAO</name>
<accession>A0A1M5NPE1</accession>
<dbReference type="EMBL" id="FQWS01000001">
    <property type="protein sequence ID" value="SHG91421.1"/>
    <property type="molecule type" value="Genomic_DNA"/>
</dbReference>
<keyword evidence="2" id="KW-0472">Membrane</keyword>
<evidence type="ECO:0000256" key="1">
    <source>
        <dbReference type="SAM" id="MobiDB-lite"/>
    </source>
</evidence>
<sequence>MKNNVLSAFVVFFAVVACLLIIDDLSHNSNKSSVDASEVNAKPNQQNSDSFATLDFKAKE</sequence>
<dbReference type="AlphaFoldDB" id="A0A1M5NPE1"/>
<dbReference type="OrthoDB" id="1454245at2"/>
<dbReference type="RefSeq" id="WP_073084356.1">
    <property type="nucleotide sequence ID" value="NZ_FQWS01000001.1"/>
</dbReference>
<feature type="transmembrane region" description="Helical" evidence="2">
    <location>
        <begin position="6"/>
        <end position="22"/>
    </location>
</feature>
<protein>
    <submittedName>
        <fullName evidence="3">Uncharacterized protein</fullName>
    </submittedName>
</protein>
<keyword evidence="2" id="KW-1133">Transmembrane helix</keyword>
<feature type="region of interest" description="Disordered" evidence="1">
    <location>
        <begin position="30"/>
        <end position="60"/>
    </location>
</feature>
<keyword evidence="2" id="KW-0812">Transmembrane</keyword>
<evidence type="ECO:0000313" key="3">
    <source>
        <dbReference type="EMBL" id="SHG91421.1"/>
    </source>
</evidence>
<keyword evidence="4" id="KW-1185">Reference proteome</keyword>
<proteinExistence type="predicted"/>
<reference evidence="4" key="1">
    <citation type="submission" date="2016-11" db="EMBL/GenBank/DDBJ databases">
        <authorList>
            <person name="Varghese N."/>
            <person name="Submissions S."/>
        </authorList>
    </citation>
    <scope>NUCLEOTIDE SEQUENCE [LARGE SCALE GENOMIC DNA]</scope>
    <source>
        <strain evidence="4">DSM 25330</strain>
    </source>
</reference>
<gene>
    <name evidence="3" type="ORF">SAMN05444148_1262</name>
</gene>
<organism evidence="3 4">
    <name type="scientific">Winogradskyella jejuensis</name>
    <dbReference type="NCBI Taxonomy" id="1089305"/>
    <lineage>
        <taxon>Bacteria</taxon>
        <taxon>Pseudomonadati</taxon>
        <taxon>Bacteroidota</taxon>
        <taxon>Flavobacteriia</taxon>
        <taxon>Flavobacteriales</taxon>
        <taxon>Flavobacteriaceae</taxon>
        <taxon>Winogradskyella</taxon>
    </lineage>
</organism>
<feature type="compositionally biased region" description="Polar residues" evidence="1">
    <location>
        <begin position="42"/>
        <end position="51"/>
    </location>
</feature>